<dbReference type="AlphaFoldDB" id="A0A919YPM3"/>
<dbReference type="SUPFAM" id="SSF54637">
    <property type="entry name" value="Thioesterase/thiol ester dehydrase-isomerase"/>
    <property type="match status" value="1"/>
</dbReference>
<dbReference type="PIRSF" id="PIRSF003230">
    <property type="entry name" value="YbgC"/>
    <property type="match status" value="1"/>
</dbReference>
<dbReference type="InterPro" id="IPR008272">
    <property type="entry name" value="HB-CoA_thioesterase_AS"/>
</dbReference>
<gene>
    <name evidence="4" type="ORF">J40TS1_26490</name>
</gene>
<evidence type="ECO:0000256" key="2">
    <source>
        <dbReference type="ARBA" id="ARBA00022801"/>
    </source>
</evidence>
<sequence length="156" mass="18373">MANNWFVHPIRVRYQETDQMGVVFHGNYVTWFEIGRTEWIRNIGYSYADLESKGLLFPVIDLAVSYGLPAKYDDMVIVCTRMKEFTPLRMEFQSQVRRVSEQHFKAASFQSEEQLPGELLVHGGTKHVWVNEHFKPTRLSKLMPELYEKLTNLCKR</sequence>
<feature type="domain" description="Thioesterase" evidence="3">
    <location>
        <begin position="20"/>
        <end position="98"/>
    </location>
</feature>
<dbReference type="PANTHER" id="PTHR31793:SF27">
    <property type="entry name" value="NOVEL THIOESTERASE SUPERFAMILY DOMAIN AND SAPOSIN A-TYPE DOMAIN CONTAINING PROTEIN (0610012H03RIK)"/>
    <property type="match status" value="1"/>
</dbReference>
<dbReference type="EMBL" id="BOSE01000004">
    <property type="protein sequence ID" value="GIP17007.1"/>
    <property type="molecule type" value="Genomic_DNA"/>
</dbReference>
<keyword evidence="5" id="KW-1185">Reference proteome</keyword>
<protein>
    <submittedName>
        <fullName evidence="4">4-hydroxybenzoyl-CoA thioesterase</fullName>
    </submittedName>
</protein>
<evidence type="ECO:0000259" key="3">
    <source>
        <dbReference type="Pfam" id="PF03061"/>
    </source>
</evidence>
<reference evidence="4" key="1">
    <citation type="submission" date="2021-03" db="EMBL/GenBank/DDBJ databases">
        <title>Antimicrobial resistance genes in bacteria isolated from Japanese honey, and their potential for conferring macrolide and lincosamide resistance in the American foulbrood pathogen Paenibacillus larvae.</title>
        <authorList>
            <person name="Okamoto M."/>
            <person name="Kumagai M."/>
            <person name="Kanamori H."/>
            <person name="Takamatsu D."/>
        </authorList>
    </citation>
    <scope>NUCLEOTIDE SEQUENCE</scope>
    <source>
        <strain evidence="4">J40TS1</strain>
    </source>
</reference>
<dbReference type="CDD" id="cd00586">
    <property type="entry name" value="4HBT"/>
    <property type="match status" value="1"/>
</dbReference>
<dbReference type="GO" id="GO:0047617">
    <property type="term" value="F:fatty acyl-CoA hydrolase activity"/>
    <property type="evidence" value="ECO:0007669"/>
    <property type="project" value="TreeGrafter"/>
</dbReference>
<dbReference type="InterPro" id="IPR006684">
    <property type="entry name" value="YbgC/YbaW"/>
</dbReference>
<dbReference type="NCBIfam" id="TIGR00051">
    <property type="entry name" value="YbgC/FadM family acyl-CoA thioesterase"/>
    <property type="match status" value="1"/>
</dbReference>
<dbReference type="Pfam" id="PF03061">
    <property type="entry name" value="4HBT"/>
    <property type="match status" value="1"/>
</dbReference>
<dbReference type="InterPro" id="IPR006683">
    <property type="entry name" value="Thioestr_dom"/>
</dbReference>
<proteinExistence type="inferred from homology"/>
<comment type="similarity">
    <text evidence="1">Belongs to the 4-hydroxybenzoyl-CoA thioesterase family.</text>
</comment>
<dbReference type="InterPro" id="IPR050563">
    <property type="entry name" value="4-hydroxybenzoyl-CoA_TE"/>
</dbReference>
<dbReference type="Proteomes" id="UP000683139">
    <property type="component" value="Unassembled WGS sequence"/>
</dbReference>
<dbReference type="PROSITE" id="PS01328">
    <property type="entry name" value="4HBCOA_THIOESTERASE"/>
    <property type="match status" value="1"/>
</dbReference>
<dbReference type="PANTHER" id="PTHR31793">
    <property type="entry name" value="4-HYDROXYBENZOYL-COA THIOESTERASE FAMILY MEMBER"/>
    <property type="match status" value="1"/>
</dbReference>
<evidence type="ECO:0000313" key="4">
    <source>
        <dbReference type="EMBL" id="GIP17007.1"/>
    </source>
</evidence>
<accession>A0A919YPM3</accession>
<name>A0A919YPM3_9BACL</name>
<dbReference type="RefSeq" id="WP_213515793.1">
    <property type="nucleotide sequence ID" value="NZ_BOSE01000004.1"/>
</dbReference>
<dbReference type="InterPro" id="IPR029069">
    <property type="entry name" value="HotDog_dom_sf"/>
</dbReference>
<dbReference type="Gene3D" id="3.10.129.10">
    <property type="entry name" value="Hotdog Thioesterase"/>
    <property type="match status" value="1"/>
</dbReference>
<evidence type="ECO:0000256" key="1">
    <source>
        <dbReference type="ARBA" id="ARBA00005953"/>
    </source>
</evidence>
<keyword evidence="2" id="KW-0378">Hydrolase</keyword>
<comment type="caution">
    <text evidence="4">The sequence shown here is derived from an EMBL/GenBank/DDBJ whole genome shotgun (WGS) entry which is preliminary data.</text>
</comment>
<evidence type="ECO:0000313" key="5">
    <source>
        <dbReference type="Proteomes" id="UP000683139"/>
    </source>
</evidence>
<organism evidence="4 5">
    <name type="scientific">Paenibacillus montaniterrae</name>
    <dbReference type="NCBI Taxonomy" id="429341"/>
    <lineage>
        <taxon>Bacteria</taxon>
        <taxon>Bacillati</taxon>
        <taxon>Bacillota</taxon>
        <taxon>Bacilli</taxon>
        <taxon>Bacillales</taxon>
        <taxon>Paenibacillaceae</taxon>
        <taxon>Paenibacillus</taxon>
    </lineage>
</organism>